<gene>
    <name evidence="9" type="ORF">QTG54_008442</name>
</gene>
<name>A0AAD8Y8W5_9STRA</name>
<dbReference type="InterPro" id="IPR002921">
    <property type="entry name" value="Fungal_lipase-type"/>
</dbReference>
<dbReference type="GO" id="GO:0009507">
    <property type="term" value="C:chloroplast"/>
    <property type="evidence" value="ECO:0007669"/>
    <property type="project" value="UniProtKB-SubCell"/>
</dbReference>
<sequence length="419" mass="47660">MGETKFDELISDLVKVSSFVYEFRDLRAVVKKNKQGTIKKRSTGWFSSEEYKVEYVTPAHIITQKGSQQDDKNQHLKYDITLPAIKQFLEENRKWFKLEDGAWKFDESRTEKKEPFPLEKELDVLMEDNLRIIDYDDEFTEGDGGLVYGVAVNLTHKWITVVFRGSVGKTDFLTDRDFNLDYNSFFKTEGNISGGKPGTHAGFTKYLVDEKMGDQDGRKCLDRILACVNNEFETNKDVAGKDFSLYVTGHSLGGGLANLFAFRVAQLKAMNHESVKFLPNKVTALTFAAPVAGNHDYNKEFQSLEKKGILRHIRVANEGDAVPTNEIPLPFSLALAGNSHEYTQNGVNLHLFPDKELAVDYRNTKPFNSQFFYLNPMKSAETHFVAEYIRRVELPANKNSSCYQKTVEEIYAHAGDCTN</sequence>
<organism evidence="9 10">
    <name type="scientific">Skeletonema marinoi</name>
    <dbReference type="NCBI Taxonomy" id="267567"/>
    <lineage>
        <taxon>Eukaryota</taxon>
        <taxon>Sar</taxon>
        <taxon>Stramenopiles</taxon>
        <taxon>Ochrophyta</taxon>
        <taxon>Bacillariophyta</taxon>
        <taxon>Coscinodiscophyceae</taxon>
        <taxon>Thalassiosirophycidae</taxon>
        <taxon>Thalassiosirales</taxon>
        <taxon>Skeletonemataceae</taxon>
        <taxon>Skeletonema</taxon>
        <taxon>Skeletonema marinoi-dohrnii complex</taxon>
    </lineage>
</organism>
<evidence type="ECO:0000256" key="5">
    <source>
        <dbReference type="ARBA" id="ARBA00022946"/>
    </source>
</evidence>
<keyword evidence="10" id="KW-1185">Reference proteome</keyword>
<evidence type="ECO:0000256" key="1">
    <source>
        <dbReference type="ARBA" id="ARBA00004229"/>
    </source>
</evidence>
<proteinExistence type="predicted"/>
<dbReference type="Pfam" id="PF01764">
    <property type="entry name" value="Lipase_3"/>
    <property type="match status" value="1"/>
</dbReference>
<evidence type="ECO:0000256" key="2">
    <source>
        <dbReference type="ARBA" id="ARBA00022528"/>
    </source>
</evidence>
<evidence type="ECO:0000256" key="7">
    <source>
        <dbReference type="ARBA" id="ARBA00023098"/>
    </source>
</evidence>
<evidence type="ECO:0000256" key="6">
    <source>
        <dbReference type="ARBA" id="ARBA00022963"/>
    </source>
</evidence>
<reference evidence="9" key="1">
    <citation type="submission" date="2023-06" db="EMBL/GenBank/DDBJ databases">
        <title>Survivors Of The Sea: Transcriptome response of Skeletonema marinoi to long-term dormancy.</title>
        <authorList>
            <person name="Pinder M.I.M."/>
            <person name="Kourtchenko O."/>
            <person name="Robertson E.K."/>
            <person name="Larsson T."/>
            <person name="Maumus F."/>
            <person name="Osuna-Cruz C.M."/>
            <person name="Vancaester E."/>
            <person name="Stenow R."/>
            <person name="Vandepoele K."/>
            <person name="Ploug H."/>
            <person name="Bruchert V."/>
            <person name="Godhe A."/>
            <person name="Topel M."/>
        </authorList>
    </citation>
    <scope>NUCLEOTIDE SEQUENCE</scope>
    <source>
        <strain evidence="9">R05AC</strain>
    </source>
</reference>
<keyword evidence="7" id="KW-0443">Lipid metabolism</keyword>
<dbReference type="PANTHER" id="PTHR31403">
    <property type="entry name" value="PHOSPHOLIPASE A1-IBETA2, CHLOROPLASTIC"/>
    <property type="match status" value="1"/>
</dbReference>
<dbReference type="EC" id="3.1.1.-" evidence="9"/>
<dbReference type="PANTHER" id="PTHR31403:SF7">
    <property type="entry name" value="PHOSPHOLIPASE A1-IGAMMA3, CHLOROPLASTIC"/>
    <property type="match status" value="1"/>
</dbReference>
<dbReference type="InterPro" id="IPR029058">
    <property type="entry name" value="AB_hydrolase_fold"/>
</dbReference>
<dbReference type="Gene3D" id="3.40.50.1820">
    <property type="entry name" value="alpha/beta hydrolase"/>
    <property type="match status" value="1"/>
</dbReference>
<keyword evidence="4 9" id="KW-0378">Hydrolase</keyword>
<evidence type="ECO:0000313" key="10">
    <source>
        <dbReference type="Proteomes" id="UP001224775"/>
    </source>
</evidence>
<dbReference type="AlphaFoldDB" id="A0AAD8Y8W5"/>
<dbReference type="EMBL" id="JATAAI010000014">
    <property type="protein sequence ID" value="KAK1741190.1"/>
    <property type="molecule type" value="Genomic_DNA"/>
</dbReference>
<keyword evidence="6" id="KW-0442">Lipid degradation</keyword>
<keyword evidence="2" id="KW-0150">Chloroplast</keyword>
<keyword evidence="5" id="KW-0809">Transit peptide</keyword>
<keyword evidence="3" id="KW-0934">Plastid</keyword>
<dbReference type="GO" id="GO:0016042">
    <property type="term" value="P:lipid catabolic process"/>
    <property type="evidence" value="ECO:0007669"/>
    <property type="project" value="UniProtKB-KW"/>
</dbReference>
<evidence type="ECO:0000256" key="4">
    <source>
        <dbReference type="ARBA" id="ARBA00022801"/>
    </source>
</evidence>
<dbReference type="CDD" id="cd00519">
    <property type="entry name" value="Lipase_3"/>
    <property type="match status" value="1"/>
</dbReference>
<dbReference type="SUPFAM" id="SSF53474">
    <property type="entry name" value="alpha/beta-Hydrolases"/>
    <property type="match status" value="1"/>
</dbReference>
<comment type="caution">
    <text evidence="9">The sequence shown here is derived from an EMBL/GenBank/DDBJ whole genome shotgun (WGS) entry which is preliminary data.</text>
</comment>
<dbReference type="GO" id="GO:0004620">
    <property type="term" value="F:phospholipase activity"/>
    <property type="evidence" value="ECO:0007669"/>
    <property type="project" value="UniProtKB-ARBA"/>
</dbReference>
<protein>
    <submittedName>
        <fullName evidence="9">Lipase class 3 family protein</fullName>
        <ecNumber evidence="9">3.1.1.-</ecNumber>
    </submittedName>
</protein>
<comment type="subcellular location">
    <subcellularLocation>
        <location evidence="1">Plastid</location>
        <location evidence="1">Chloroplast</location>
    </subcellularLocation>
</comment>
<dbReference type="Proteomes" id="UP001224775">
    <property type="component" value="Unassembled WGS sequence"/>
</dbReference>
<feature type="domain" description="Fungal lipase-type" evidence="8">
    <location>
        <begin position="161"/>
        <end position="324"/>
    </location>
</feature>
<accession>A0AAD8Y8W5</accession>
<evidence type="ECO:0000256" key="3">
    <source>
        <dbReference type="ARBA" id="ARBA00022640"/>
    </source>
</evidence>
<evidence type="ECO:0000259" key="8">
    <source>
        <dbReference type="Pfam" id="PF01764"/>
    </source>
</evidence>
<evidence type="ECO:0000313" key="9">
    <source>
        <dbReference type="EMBL" id="KAK1741190.1"/>
    </source>
</evidence>